<evidence type="ECO:0008006" key="3">
    <source>
        <dbReference type="Google" id="ProtNLM"/>
    </source>
</evidence>
<reference evidence="2" key="1">
    <citation type="submission" date="2016-09" db="EMBL/GenBank/DDBJ databases">
        <title>Draft genome of thermotolerant cyanobacterium Desertifilum sp. strain IPPAS B-1220.</title>
        <authorList>
            <person name="Sinetova M.A."/>
            <person name="Bolakhan K."/>
            <person name="Zayadan B.K."/>
            <person name="Mironov K.S."/>
            <person name="Ustinova V."/>
            <person name="Kupriyanova E.V."/>
            <person name="Sidorov R.A."/>
            <person name="Skrypnik A.N."/>
            <person name="Gogoleva N.E."/>
            <person name="Gogolev Y.V."/>
            <person name="Los D.A."/>
        </authorList>
    </citation>
    <scope>NUCLEOTIDE SEQUENCE [LARGE SCALE GENOMIC DNA]</scope>
    <source>
        <strain evidence="2">IPPAS B-1220</strain>
    </source>
</reference>
<dbReference type="NCBIfam" id="TIGR02595">
    <property type="entry name" value="PEP_CTERM"/>
    <property type="match status" value="1"/>
</dbReference>
<sequence length="189" mass="20322">MKPLAIAIAATLGALTLVTPADAARLRWQIEYTGWWAADGGGSISGQFIANQEDALDGMISIDEMKSWLWNWTGNDVVPAFSISSVDAGASTDGFFPRFYVDGTPNQPFDFNLDPDLDQGAFTAGDYYLDLEFLRVESLLANLVSQGNPELMGTITVSDPTVVPEPTTLLGLMAIAGLATTLKRQKQDA</sequence>
<proteinExistence type="predicted"/>
<feature type="chain" id="PRO_5009184236" description="PEP-CTERM protein-sorting domain-containing protein" evidence="1">
    <location>
        <begin position="24"/>
        <end position="189"/>
    </location>
</feature>
<dbReference type="OrthoDB" id="573667at2"/>
<comment type="caution">
    <text evidence="2">The sequence shown here is derived from an EMBL/GenBank/DDBJ whole genome shotgun (WGS) entry which is preliminary data.</text>
</comment>
<dbReference type="InterPro" id="IPR013424">
    <property type="entry name" value="Ice-binding_C"/>
</dbReference>
<feature type="signal peptide" evidence="1">
    <location>
        <begin position="1"/>
        <end position="23"/>
    </location>
</feature>
<dbReference type="NCBIfam" id="TIGR04155">
    <property type="entry name" value="cyano_PEP"/>
    <property type="match status" value="1"/>
</dbReference>
<accession>A0A1E5QCL4</accession>
<gene>
    <name evidence="2" type="ORF">BH720_25005</name>
</gene>
<name>A0A1E5QCL4_9CYAN</name>
<dbReference type="AlphaFoldDB" id="A0A1E5QCL4"/>
<dbReference type="EMBL" id="MJGC01000132">
    <property type="protein sequence ID" value="OEJ72341.1"/>
    <property type="molecule type" value="Genomic_DNA"/>
</dbReference>
<dbReference type="STRING" id="1781255.BH720_25005"/>
<dbReference type="InterPro" id="IPR026374">
    <property type="entry name" value="Cyano_PEP"/>
</dbReference>
<dbReference type="RefSeq" id="WP_069969949.1">
    <property type="nucleotide sequence ID" value="NZ_CM124774.1"/>
</dbReference>
<protein>
    <recommendedName>
        <fullName evidence="3">PEP-CTERM protein-sorting domain-containing protein</fullName>
    </recommendedName>
</protein>
<evidence type="ECO:0000313" key="2">
    <source>
        <dbReference type="EMBL" id="OEJ72341.1"/>
    </source>
</evidence>
<evidence type="ECO:0000256" key="1">
    <source>
        <dbReference type="SAM" id="SignalP"/>
    </source>
</evidence>
<keyword evidence="1" id="KW-0732">Signal</keyword>
<organism evidence="2">
    <name type="scientific">Desertifilum tharense IPPAS B-1220</name>
    <dbReference type="NCBI Taxonomy" id="1781255"/>
    <lineage>
        <taxon>Bacteria</taxon>
        <taxon>Bacillati</taxon>
        <taxon>Cyanobacteriota</taxon>
        <taxon>Cyanophyceae</taxon>
        <taxon>Desertifilales</taxon>
        <taxon>Desertifilaceae</taxon>
        <taxon>Desertifilum</taxon>
    </lineage>
</organism>